<proteinExistence type="predicted"/>
<name>A0A3D8VCZ4_9BACI</name>
<feature type="non-terminal residue" evidence="2">
    <location>
        <position position="1"/>
    </location>
</feature>
<dbReference type="AlphaFoldDB" id="A0A3D8VCZ4"/>
<organism evidence="2 3">
    <name type="scientific">Halobacillus trueperi</name>
    <dbReference type="NCBI Taxonomy" id="156205"/>
    <lineage>
        <taxon>Bacteria</taxon>
        <taxon>Bacillati</taxon>
        <taxon>Bacillota</taxon>
        <taxon>Bacilli</taxon>
        <taxon>Bacillales</taxon>
        <taxon>Bacillaceae</taxon>
        <taxon>Halobacillus</taxon>
    </lineage>
</organism>
<accession>A0A3D8VCZ4</accession>
<evidence type="ECO:0000313" key="2">
    <source>
        <dbReference type="EMBL" id="RDY67263.1"/>
    </source>
</evidence>
<protein>
    <submittedName>
        <fullName evidence="2">Uncharacterized protein</fullName>
    </submittedName>
</protein>
<comment type="caution">
    <text evidence="2">The sequence shown here is derived from an EMBL/GenBank/DDBJ whole genome shotgun (WGS) entry which is preliminary data.</text>
</comment>
<feature type="region of interest" description="Disordered" evidence="1">
    <location>
        <begin position="1"/>
        <end position="40"/>
    </location>
</feature>
<sequence length="64" mass="6991">VGEGDRRDPAGRSPRKLGAPHRKASCFPATPDLNPGNEPRNISKLSLQLKGVLAEEGYVRILRK</sequence>
<evidence type="ECO:0000313" key="3">
    <source>
        <dbReference type="Proteomes" id="UP000257032"/>
    </source>
</evidence>
<evidence type="ECO:0000256" key="1">
    <source>
        <dbReference type="SAM" id="MobiDB-lite"/>
    </source>
</evidence>
<dbReference type="EMBL" id="QTLC01000077">
    <property type="protein sequence ID" value="RDY67263.1"/>
    <property type="molecule type" value="Genomic_DNA"/>
</dbReference>
<gene>
    <name evidence="2" type="ORF">DXT76_19955</name>
</gene>
<dbReference type="Proteomes" id="UP000257032">
    <property type="component" value="Unassembled WGS sequence"/>
</dbReference>
<feature type="compositionally biased region" description="Basic and acidic residues" evidence="1">
    <location>
        <begin position="1"/>
        <end position="10"/>
    </location>
</feature>
<reference evidence="2 3" key="1">
    <citation type="submission" date="2018-08" db="EMBL/GenBank/DDBJ databases">
        <title>Genome sequence of strict halophilic Halobacillus trueperi SS1 isolated from Lunsu, a salty water body of North West Himalayas.</title>
        <authorList>
            <person name="Gupta S."/>
            <person name="Sharma P."/>
            <person name="Dev K."/>
            <person name="Baumler D."/>
            <person name="Sourirajan A."/>
        </authorList>
    </citation>
    <scope>NUCLEOTIDE SEQUENCE [LARGE SCALE GENOMIC DNA]</scope>
    <source>
        <strain evidence="2 3">SS1</strain>
    </source>
</reference>
<feature type="compositionally biased region" description="Basic residues" evidence="1">
    <location>
        <begin position="13"/>
        <end position="24"/>
    </location>
</feature>